<feature type="signal peptide" evidence="2">
    <location>
        <begin position="1"/>
        <end position="31"/>
    </location>
</feature>
<dbReference type="Pfam" id="PF09118">
    <property type="entry name" value="GO-like_E_set"/>
    <property type="match status" value="1"/>
</dbReference>
<dbReference type="EMBL" id="JAVREQ010000001">
    <property type="protein sequence ID" value="MDT0377834.1"/>
    <property type="molecule type" value="Genomic_DNA"/>
</dbReference>
<proteinExistence type="predicted"/>
<feature type="chain" id="PRO_5046432473" evidence="2">
    <location>
        <begin position="32"/>
        <end position="668"/>
    </location>
</feature>
<dbReference type="InterPro" id="IPR014756">
    <property type="entry name" value="Ig_E-set"/>
</dbReference>
<name>A0ABU2NLH7_9ACTN</name>
<evidence type="ECO:0000256" key="2">
    <source>
        <dbReference type="SAM" id="SignalP"/>
    </source>
</evidence>
<dbReference type="SUPFAM" id="SSF81296">
    <property type="entry name" value="E set domains"/>
    <property type="match status" value="1"/>
</dbReference>
<sequence length="668" mass="72712">MRYRPSRRTRRLALGLAAACVLAGLNGPVLYDIAADAYHDHRIRRPGYLAENGRWQTVAVPERYRVNTIHAALLHTGKVLLVAGSGNDARMFDAGTFRTVLWDPETGTFRNIPTPADLFCSGHAQLPDGHLLVAGGTRRYETLEGDVEKAGGLMIVYNENPDRAKTLTEGTLFTGRRNGKTFAAQDNLLVPRADKTVDPDTGGVTVTPGSARVYVEAPKKGRAHATGAQDQYRVHGLRGAERRNVYGIAQKLSFDKKDFQGIDTAYEFDPVAERYIPVDPMGEARWYPTLTTLADGRVLAVSGLDEIGQVVPGRNEVYDPRTRSWEYLPDARFLPTYPALFLAGDGRVFYTGSNAGYGPADRGRTPGVWNLETDAFTEVPGLSRPDVLETSMSVLLPPAQQQRYMVLGGGGVGESAESTARTALVDLDAPRPRFTDGPDLYAEVRYPTGVVLPDDTVLIAGGSGGYRARGTGDVLAAALYHPGRRTFEQVADPLVGRNYHSGGLLLPDGRVMTFGSDPLFADADETRPGDFEQRIGVYEPPYLHQGGDRPALHDTRRGRETVALGDSVTYRTGDARSLARMRLIRPGSATHVTNVEQRSVALEFALTADGVRVTLPEEPWLVPPGWYMVVAVDDRGVPSEAVWLRVPADPDAPSPATTRRAPPPDPGY</sequence>
<comment type="caution">
    <text evidence="5">The sequence shown here is derived from an EMBL/GenBank/DDBJ whole genome shotgun (WGS) entry which is preliminary data.</text>
</comment>
<dbReference type="Gene3D" id="2.130.10.80">
    <property type="entry name" value="Galactose oxidase/kelch, beta-propeller"/>
    <property type="match status" value="2"/>
</dbReference>
<dbReference type="RefSeq" id="WP_311671748.1">
    <property type="nucleotide sequence ID" value="NZ_JAVREQ010000001.1"/>
</dbReference>
<feature type="domain" description="GlxA-like beta barrel" evidence="4">
    <location>
        <begin position="149"/>
        <end position="252"/>
    </location>
</feature>
<dbReference type="CDD" id="cd02851">
    <property type="entry name" value="E_set_GO_C"/>
    <property type="match status" value="1"/>
</dbReference>
<dbReference type="PANTHER" id="PTHR32208:SF21">
    <property type="entry name" value="LOW QUALITY PROTEIN: ALDEHYDE OXIDASE GLOX-LIKE"/>
    <property type="match status" value="1"/>
</dbReference>
<organism evidence="5 6">
    <name type="scientific">Streptomyces hazeniae</name>
    <dbReference type="NCBI Taxonomy" id="3075538"/>
    <lineage>
        <taxon>Bacteria</taxon>
        <taxon>Bacillati</taxon>
        <taxon>Actinomycetota</taxon>
        <taxon>Actinomycetes</taxon>
        <taxon>Kitasatosporales</taxon>
        <taxon>Streptomycetaceae</taxon>
        <taxon>Streptomyces</taxon>
    </lineage>
</organism>
<feature type="domain" description="Galactose oxidase-like Early set" evidence="3">
    <location>
        <begin position="561"/>
        <end position="646"/>
    </location>
</feature>
<accession>A0ABU2NLH7</accession>
<evidence type="ECO:0000256" key="1">
    <source>
        <dbReference type="SAM" id="MobiDB-lite"/>
    </source>
</evidence>
<evidence type="ECO:0000259" key="3">
    <source>
        <dbReference type="Pfam" id="PF09118"/>
    </source>
</evidence>
<dbReference type="Pfam" id="PF21110">
    <property type="entry name" value="GlxA"/>
    <property type="match status" value="1"/>
</dbReference>
<dbReference type="SUPFAM" id="SSF50965">
    <property type="entry name" value="Galactose oxidase, central domain"/>
    <property type="match status" value="1"/>
</dbReference>
<evidence type="ECO:0000313" key="6">
    <source>
        <dbReference type="Proteomes" id="UP001183414"/>
    </source>
</evidence>
<dbReference type="InterPro" id="IPR037293">
    <property type="entry name" value="Gal_Oxidase_central_sf"/>
</dbReference>
<feature type="compositionally biased region" description="Low complexity" evidence="1">
    <location>
        <begin position="647"/>
        <end position="660"/>
    </location>
</feature>
<dbReference type="InterPro" id="IPR011043">
    <property type="entry name" value="Gal_Oxase/kelch_b-propeller"/>
</dbReference>
<dbReference type="InterPro" id="IPR013783">
    <property type="entry name" value="Ig-like_fold"/>
</dbReference>
<keyword evidence="2" id="KW-0732">Signal</keyword>
<dbReference type="InterPro" id="IPR049305">
    <property type="entry name" value="GlxA-like_b-barrel"/>
</dbReference>
<dbReference type="Gene3D" id="2.60.40.10">
    <property type="entry name" value="Immunoglobulins"/>
    <property type="match status" value="1"/>
</dbReference>
<reference evidence="6" key="1">
    <citation type="submission" date="2023-07" db="EMBL/GenBank/DDBJ databases">
        <title>30 novel species of actinomycetes from the DSMZ collection.</title>
        <authorList>
            <person name="Nouioui I."/>
        </authorList>
    </citation>
    <scope>NUCLEOTIDE SEQUENCE [LARGE SCALE GENOMIC DNA]</scope>
    <source>
        <strain evidence="6">DSM 42041</strain>
    </source>
</reference>
<keyword evidence="6" id="KW-1185">Reference proteome</keyword>
<evidence type="ECO:0000313" key="5">
    <source>
        <dbReference type="EMBL" id="MDT0377834.1"/>
    </source>
</evidence>
<gene>
    <name evidence="5" type="ORF">RM572_03475</name>
</gene>
<dbReference type="InterPro" id="IPR015202">
    <property type="entry name" value="GO-like_E_set"/>
</dbReference>
<feature type="region of interest" description="Disordered" evidence="1">
    <location>
        <begin position="646"/>
        <end position="668"/>
    </location>
</feature>
<evidence type="ECO:0000259" key="4">
    <source>
        <dbReference type="Pfam" id="PF21110"/>
    </source>
</evidence>
<dbReference type="Proteomes" id="UP001183414">
    <property type="component" value="Unassembled WGS sequence"/>
</dbReference>
<dbReference type="PANTHER" id="PTHR32208">
    <property type="entry name" value="SECRETED PROTEIN-RELATED"/>
    <property type="match status" value="1"/>
</dbReference>
<protein>
    <submittedName>
        <fullName evidence="5">DUF1929 domain-containing protein</fullName>
    </submittedName>
</protein>